<accession>A0A9X3ER02</accession>
<keyword evidence="2" id="KW-0560">Oxidoreductase</keyword>
<dbReference type="SMART" id="SM00829">
    <property type="entry name" value="PKS_ER"/>
    <property type="match status" value="1"/>
</dbReference>
<dbReference type="GO" id="GO:0016651">
    <property type="term" value="F:oxidoreductase activity, acting on NAD(P)H"/>
    <property type="evidence" value="ECO:0007669"/>
    <property type="project" value="TreeGrafter"/>
</dbReference>
<dbReference type="Gene3D" id="3.90.180.10">
    <property type="entry name" value="Medium-chain alcohol dehydrogenases, catalytic domain"/>
    <property type="match status" value="1"/>
</dbReference>
<dbReference type="PANTHER" id="PTHR48106:SF18">
    <property type="entry name" value="QUINONE OXIDOREDUCTASE PIG3"/>
    <property type="match status" value="1"/>
</dbReference>
<dbReference type="Proteomes" id="UP001150924">
    <property type="component" value="Unassembled WGS sequence"/>
</dbReference>
<comment type="caution">
    <text evidence="4">The sequence shown here is derived from an EMBL/GenBank/DDBJ whole genome shotgun (WGS) entry which is preliminary data.</text>
</comment>
<dbReference type="InterPro" id="IPR036291">
    <property type="entry name" value="NAD(P)-bd_dom_sf"/>
</dbReference>
<evidence type="ECO:0000256" key="1">
    <source>
        <dbReference type="ARBA" id="ARBA00022857"/>
    </source>
</evidence>
<evidence type="ECO:0000313" key="4">
    <source>
        <dbReference type="EMBL" id="MCY1008672.1"/>
    </source>
</evidence>
<feature type="domain" description="Enoyl reductase (ER)" evidence="3">
    <location>
        <begin position="10"/>
        <end position="312"/>
    </location>
</feature>
<evidence type="ECO:0000313" key="5">
    <source>
        <dbReference type="Proteomes" id="UP001150924"/>
    </source>
</evidence>
<evidence type="ECO:0000259" key="3">
    <source>
        <dbReference type="SMART" id="SM00829"/>
    </source>
</evidence>
<dbReference type="GO" id="GO:0070402">
    <property type="term" value="F:NADPH binding"/>
    <property type="evidence" value="ECO:0007669"/>
    <property type="project" value="TreeGrafter"/>
</dbReference>
<dbReference type="AlphaFoldDB" id="A0A9X3ER02"/>
<keyword evidence="1" id="KW-0521">NADP</keyword>
<reference evidence="4" key="1">
    <citation type="submission" date="2022-11" db="EMBL/GenBank/DDBJ databases">
        <title>Minimal conservation of predation-associated metabolite biosynthetic gene clusters underscores biosynthetic potential of Myxococcota including descriptions for ten novel species: Archangium lansinium sp. nov., Myxococcus landrumus sp. nov., Nannocystis bai.</title>
        <authorList>
            <person name="Ahearne A."/>
            <person name="Stevens C."/>
            <person name="Phillips K."/>
        </authorList>
    </citation>
    <scope>NUCLEOTIDE SEQUENCE</scope>
    <source>
        <strain evidence="4">Na p29</strain>
    </source>
</reference>
<name>A0A9X3ER02_9BACT</name>
<keyword evidence="5" id="KW-1185">Reference proteome</keyword>
<dbReference type="InterPro" id="IPR020843">
    <property type="entry name" value="ER"/>
</dbReference>
<proteinExistence type="predicted"/>
<protein>
    <submittedName>
        <fullName evidence="4">NADP-dependent oxidoreductase</fullName>
    </submittedName>
</protein>
<dbReference type="CDD" id="cd05289">
    <property type="entry name" value="MDR_like_2"/>
    <property type="match status" value="1"/>
</dbReference>
<sequence length="316" mass="32410">MRAIVVEEFGGPEVLKVVELPAPQPGAGEVRIRVRAATVNPTDVLLRSGEIARLVPKLPPPPYIPGMDAAGVIDAVGPGGDGRLKVGDEVIAVVTPFGPHKGAYAEQVVAPAASVVHVPKGSGLPAASTLLMNALTVRLGLDALGLQPGRTVAITGAAGAVGGFAIKLAKADGLRVIADASPADHALVERLGADVILERGDELARRIREVAPQGVDAVIDAAMLHEQILPAIADGGGIVTVRGWSGPTERGIVAHPVFVGSALTDTAKLERLRQQAEVGELTLRVARVLPAAEAAEAHRLLEAGGVRGRLVLDFSA</sequence>
<dbReference type="Pfam" id="PF08240">
    <property type="entry name" value="ADH_N"/>
    <property type="match status" value="1"/>
</dbReference>
<organism evidence="4 5">
    <name type="scientific">Nannocystis pusilla</name>
    <dbReference type="NCBI Taxonomy" id="889268"/>
    <lineage>
        <taxon>Bacteria</taxon>
        <taxon>Pseudomonadati</taxon>
        <taxon>Myxococcota</taxon>
        <taxon>Polyangia</taxon>
        <taxon>Nannocystales</taxon>
        <taxon>Nannocystaceae</taxon>
        <taxon>Nannocystis</taxon>
    </lineage>
</organism>
<evidence type="ECO:0000256" key="2">
    <source>
        <dbReference type="ARBA" id="ARBA00023002"/>
    </source>
</evidence>
<dbReference type="InterPro" id="IPR013154">
    <property type="entry name" value="ADH-like_N"/>
</dbReference>
<dbReference type="Pfam" id="PF13602">
    <property type="entry name" value="ADH_zinc_N_2"/>
    <property type="match status" value="1"/>
</dbReference>
<dbReference type="RefSeq" id="WP_267771278.1">
    <property type="nucleotide sequence ID" value="NZ_JAPNKE010000002.1"/>
</dbReference>
<dbReference type="PANTHER" id="PTHR48106">
    <property type="entry name" value="QUINONE OXIDOREDUCTASE PIG3-RELATED"/>
    <property type="match status" value="1"/>
</dbReference>
<dbReference type="Gene3D" id="3.40.50.720">
    <property type="entry name" value="NAD(P)-binding Rossmann-like Domain"/>
    <property type="match status" value="1"/>
</dbReference>
<gene>
    <name evidence="4" type="ORF">OV079_24535</name>
</gene>
<dbReference type="SUPFAM" id="SSF51735">
    <property type="entry name" value="NAD(P)-binding Rossmann-fold domains"/>
    <property type="match status" value="1"/>
</dbReference>
<dbReference type="EMBL" id="JAPNKE010000002">
    <property type="protein sequence ID" value="MCY1008672.1"/>
    <property type="molecule type" value="Genomic_DNA"/>
</dbReference>
<dbReference type="SUPFAM" id="SSF50129">
    <property type="entry name" value="GroES-like"/>
    <property type="match status" value="1"/>
</dbReference>
<dbReference type="InterPro" id="IPR011032">
    <property type="entry name" value="GroES-like_sf"/>
</dbReference>